<dbReference type="Pfam" id="PF03478">
    <property type="entry name" value="Beta-prop_KIB1-4"/>
    <property type="match status" value="1"/>
</dbReference>
<reference evidence="2" key="2">
    <citation type="submission" date="2018-10" db="UniProtKB">
        <authorList>
            <consortium name="EnsemblPlants"/>
        </authorList>
    </citation>
    <scope>IDENTIFICATION</scope>
</reference>
<feature type="domain" description="KIB1-4 beta-propeller" evidence="1">
    <location>
        <begin position="37"/>
        <end position="304"/>
    </location>
</feature>
<name>A0A3B5Y2W6_WHEAT</name>
<gene>
    <name evidence="2" type="primary">LOC123059718</name>
</gene>
<dbReference type="Proteomes" id="UP000019116">
    <property type="component" value="Chromosome 1A"/>
</dbReference>
<dbReference type="Gramene" id="TraesCS1A02G293400.1">
    <property type="protein sequence ID" value="TraesCS1A02G293400.1"/>
    <property type="gene ID" value="TraesCS1A02G293400"/>
</dbReference>
<sequence>MEELMKEAHALFCGGWGVKESQVFMSTLQHLLTAATQTDDPDAAKTRCWATPQRWLLTLDTTSLRAALWNPSTKKKVDLPSMDKDLPQNCKCLLSREPDSRAGCVVLVVDDDEPVIWFCRVGGAQWSRHEYDITVEKPRGSHAVVLLKDEDELARFSRDGETVPSVFVLEKHNWTGVRVSSSSGNPGGSRSERLQIRSIAAVDGRFYFDVSASKLGVLDFLPGPVFTTLDTERLRVERSCWELAFSHLVESRGRLYLLAMTGSALSSMELYEMDFSKLAWSPVDRVYDQVFFLGRLRFTASCSAWELGLTRARLACSAKMLPSVLRGKDQPLVSSPLLSTHFPHRQSSSSSTAGEHRDVDLLACRSGRVCSMLVPWRRS</sequence>
<organism evidence="2">
    <name type="scientific">Triticum aestivum</name>
    <name type="common">Wheat</name>
    <dbReference type="NCBI Taxonomy" id="4565"/>
    <lineage>
        <taxon>Eukaryota</taxon>
        <taxon>Viridiplantae</taxon>
        <taxon>Streptophyta</taxon>
        <taxon>Embryophyta</taxon>
        <taxon>Tracheophyta</taxon>
        <taxon>Spermatophyta</taxon>
        <taxon>Magnoliopsida</taxon>
        <taxon>Liliopsida</taxon>
        <taxon>Poales</taxon>
        <taxon>Poaceae</taxon>
        <taxon>BOP clade</taxon>
        <taxon>Pooideae</taxon>
        <taxon>Triticodae</taxon>
        <taxon>Triticeae</taxon>
        <taxon>Triticinae</taxon>
        <taxon>Triticum</taxon>
    </lineage>
</organism>
<evidence type="ECO:0000259" key="1">
    <source>
        <dbReference type="Pfam" id="PF03478"/>
    </source>
</evidence>
<dbReference type="OMA" id="CSMLVPW"/>
<proteinExistence type="predicted"/>
<dbReference type="InterPro" id="IPR005174">
    <property type="entry name" value="KIB1-4_b-propeller"/>
</dbReference>
<dbReference type="Gramene" id="TraesCAD_scaffold_021791_01G000100.1">
    <property type="protein sequence ID" value="TraesCAD_scaffold_021791_01G000100.1"/>
    <property type="gene ID" value="TraesCAD_scaffold_021791_01G000100"/>
</dbReference>
<dbReference type="EnsemblPlants" id="TraesCS1A02G293400.1">
    <property type="protein sequence ID" value="TraesCS1A02G293400.1"/>
    <property type="gene ID" value="TraesCS1A02G293400"/>
</dbReference>
<dbReference type="PANTHER" id="PTHR33127:SF34">
    <property type="entry name" value="DUF295 DOMAIN-CONTAINING PROTEIN"/>
    <property type="match status" value="1"/>
</dbReference>
<accession>A0A3B5Y2W6</accession>
<dbReference type="Gramene" id="TraesWEE_scaffold_056770_01G000100.1">
    <property type="protein sequence ID" value="TraesWEE_scaffold_056770_01G000100.1"/>
    <property type="gene ID" value="TraesWEE_scaffold_056770_01G000100"/>
</dbReference>
<protein>
    <recommendedName>
        <fullName evidence="1">KIB1-4 beta-propeller domain-containing protein</fullName>
    </recommendedName>
</protein>
<dbReference type="Gramene" id="TraesCS1A03G0733100.1">
    <property type="protein sequence ID" value="TraesCS1A03G0733100.1.CDS"/>
    <property type="gene ID" value="TraesCS1A03G0733100"/>
</dbReference>
<evidence type="ECO:0000313" key="2">
    <source>
        <dbReference type="EnsemblPlants" id="TraesCS1A02G293400.1"/>
    </source>
</evidence>
<dbReference type="AlphaFoldDB" id="A0A3B5Y2W6"/>
<keyword evidence="3" id="KW-1185">Reference proteome</keyword>
<reference evidence="2" key="1">
    <citation type="submission" date="2018-08" db="EMBL/GenBank/DDBJ databases">
        <authorList>
            <person name="Rossello M."/>
        </authorList>
    </citation>
    <scope>NUCLEOTIDE SEQUENCE [LARGE SCALE GENOMIC DNA]</scope>
    <source>
        <strain evidence="2">cv. Chinese Spring</strain>
    </source>
</reference>
<evidence type="ECO:0000313" key="3">
    <source>
        <dbReference type="Proteomes" id="UP000019116"/>
    </source>
</evidence>
<dbReference type="PANTHER" id="PTHR33127">
    <property type="entry name" value="TRANSMEMBRANE PROTEIN"/>
    <property type="match status" value="1"/>
</dbReference>